<dbReference type="InterPro" id="IPR044053">
    <property type="entry name" value="AsaB-like"/>
</dbReference>
<dbReference type="PANTHER" id="PTHR34598:SF3">
    <property type="entry name" value="OXIDOREDUCTASE AN1597"/>
    <property type="match status" value="1"/>
</dbReference>
<dbReference type="InParanoid" id="A0A2P5HQB2"/>
<dbReference type="OrthoDB" id="412788at2759"/>
<dbReference type="AlphaFoldDB" id="A0A2P5HQB2"/>
<dbReference type="EMBL" id="MAVT02000998">
    <property type="protein sequence ID" value="POS72453.1"/>
    <property type="molecule type" value="Genomic_DNA"/>
</dbReference>
<evidence type="ECO:0008006" key="4">
    <source>
        <dbReference type="Google" id="ProtNLM"/>
    </source>
</evidence>
<sequence>MGSVETCSTTGRVEMWNGTTDGERAFLDPHTGKTNLNPKKTHSVTIHDIRQQSPVPNLNDNSYEMDVYPTKLSEEQLLNNTTPEGKQFIRDNYWPELVKLLEAKTGVAQGNVIPWHFSVRKQTLGYHPDEIFFMKTGVSQPASTVHIDNSHATAEDHLRRELGQEEAERRLAAHKRWAIVNVWRPINEGGVKRWPLMVVDHSKVEGGFSFEKHTAAVWRSNNPEYYKSHDNFIKPDPGYVFRYVSNMMPDEVLIFKDYDSRKDKVRGTPHGGFQDDATTDDAPARRSIECRLFVFWDDEA</sequence>
<protein>
    <recommendedName>
        <fullName evidence="4">Methyltransferase</fullName>
    </recommendedName>
</protein>
<accession>A0A2P5HQB2</accession>
<proteinExistence type="inferred from homology"/>
<name>A0A2P5HQB2_DIAHE</name>
<dbReference type="PANTHER" id="PTHR34598">
    <property type="entry name" value="BLL6449 PROTEIN"/>
    <property type="match status" value="1"/>
</dbReference>
<evidence type="ECO:0000256" key="1">
    <source>
        <dbReference type="ARBA" id="ARBA00023604"/>
    </source>
</evidence>
<organism evidence="2 3">
    <name type="scientific">Diaporthe helianthi</name>
    <dbReference type="NCBI Taxonomy" id="158607"/>
    <lineage>
        <taxon>Eukaryota</taxon>
        <taxon>Fungi</taxon>
        <taxon>Dikarya</taxon>
        <taxon>Ascomycota</taxon>
        <taxon>Pezizomycotina</taxon>
        <taxon>Sordariomycetes</taxon>
        <taxon>Sordariomycetidae</taxon>
        <taxon>Diaporthales</taxon>
        <taxon>Diaporthaceae</taxon>
        <taxon>Diaporthe</taxon>
    </lineage>
</organism>
<gene>
    <name evidence="2" type="ORF">DHEL01_v209157</name>
</gene>
<comment type="similarity">
    <text evidence="1">Belongs to the asaB hydroxylase/desaturase family.</text>
</comment>
<dbReference type="STRING" id="158607.A0A2P5HQB2"/>
<dbReference type="Proteomes" id="UP000094444">
    <property type="component" value="Unassembled WGS sequence"/>
</dbReference>
<dbReference type="GO" id="GO:0016491">
    <property type="term" value="F:oxidoreductase activity"/>
    <property type="evidence" value="ECO:0007669"/>
    <property type="project" value="InterPro"/>
</dbReference>
<keyword evidence="3" id="KW-1185">Reference proteome</keyword>
<comment type="caution">
    <text evidence="2">The sequence shown here is derived from an EMBL/GenBank/DDBJ whole genome shotgun (WGS) entry which is preliminary data.</text>
</comment>
<reference evidence="2" key="1">
    <citation type="submission" date="2017-09" db="EMBL/GenBank/DDBJ databases">
        <title>Polyketide synthases of a Diaporthe helianthi virulent isolate.</title>
        <authorList>
            <person name="Baroncelli R."/>
        </authorList>
    </citation>
    <scope>NUCLEOTIDE SEQUENCE [LARGE SCALE GENOMIC DNA]</scope>
    <source>
        <strain evidence="2">7/96</strain>
    </source>
</reference>
<dbReference type="NCBIfam" id="NF041278">
    <property type="entry name" value="CmcJ_NvfI_EfuI"/>
    <property type="match status" value="1"/>
</dbReference>
<evidence type="ECO:0000313" key="2">
    <source>
        <dbReference type="EMBL" id="POS72453.1"/>
    </source>
</evidence>
<evidence type="ECO:0000313" key="3">
    <source>
        <dbReference type="Proteomes" id="UP000094444"/>
    </source>
</evidence>